<dbReference type="AlphaFoldDB" id="A0A8J2Q3E6"/>
<comment type="caution">
    <text evidence="1">The sequence shown here is derived from an EMBL/GenBank/DDBJ whole genome shotgun (WGS) entry which is preliminary data.</text>
</comment>
<reference evidence="1" key="1">
    <citation type="submission" date="2021-09" db="EMBL/GenBank/DDBJ databases">
        <authorList>
            <consortium name="Pathogen Informatics"/>
        </authorList>
    </citation>
    <scope>NUCLEOTIDE SEQUENCE</scope>
</reference>
<accession>A0A8J2Q3E6</accession>
<protein>
    <submittedName>
        <fullName evidence="1">Uncharacterized protein</fullName>
    </submittedName>
</protein>
<keyword evidence="2" id="KW-1185">Reference proteome</keyword>
<dbReference type="Proteomes" id="UP000746747">
    <property type="component" value="Unassembled WGS sequence"/>
</dbReference>
<sequence>MCKVKLKWRFGKVKLKFAENQILIWRQRFLSTFGFIDLHIPNSATRLTSKYTIPSHSSKSLENFQRMESTPLYSDTEKFACVI</sequence>
<name>A0A8J2Q3E6_9BILA</name>
<dbReference type="EMBL" id="CAKAEH010001746">
    <property type="protein sequence ID" value="CAG9539080.1"/>
    <property type="molecule type" value="Genomic_DNA"/>
</dbReference>
<proteinExistence type="predicted"/>
<evidence type="ECO:0000313" key="1">
    <source>
        <dbReference type="EMBL" id="CAG9539080.1"/>
    </source>
</evidence>
<dbReference type="OrthoDB" id="5854760at2759"/>
<organism evidence="1 2">
    <name type="scientific">Cercopithifilaria johnstoni</name>
    <dbReference type="NCBI Taxonomy" id="2874296"/>
    <lineage>
        <taxon>Eukaryota</taxon>
        <taxon>Metazoa</taxon>
        <taxon>Ecdysozoa</taxon>
        <taxon>Nematoda</taxon>
        <taxon>Chromadorea</taxon>
        <taxon>Rhabditida</taxon>
        <taxon>Spirurina</taxon>
        <taxon>Spiruromorpha</taxon>
        <taxon>Filarioidea</taxon>
        <taxon>Onchocercidae</taxon>
        <taxon>Cercopithifilaria</taxon>
    </lineage>
</organism>
<evidence type="ECO:0000313" key="2">
    <source>
        <dbReference type="Proteomes" id="UP000746747"/>
    </source>
</evidence>
<gene>
    <name evidence="1" type="ORF">CJOHNSTONI_LOCUS8716</name>
</gene>